<dbReference type="GO" id="GO:0000171">
    <property type="term" value="F:ribonuclease MRP activity"/>
    <property type="evidence" value="ECO:0007669"/>
    <property type="project" value="EnsemblFungi"/>
</dbReference>
<dbReference type="GO" id="GO:0003723">
    <property type="term" value="F:RNA binding"/>
    <property type="evidence" value="ECO:0007669"/>
    <property type="project" value="EnsemblFungi"/>
</dbReference>
<dbReference type="eggNOG" id="KOG3322">
    <property type="taxonomic scope" value="Eukaryota"/>
</dbReference>
<protein>
    <recommendedName>
        <fullName evidence="9">Pop1 N-terminal domain-containing protein</fullName>
    </recommendedName>
</protein>
<dbReference type="InterPro" id="IPR012590">
    <property type="entry name" value="POPLD_dom"/>
</dbReference>
<evidence type="ECO:0000256" key="3">
    <source>
        <dbReference type="ARBA" id="ARBA00023242"/>
    </source>
</evidence>
<dbReference type="InParanoid" id="A7TID1"/>
<evidence type="ECO:0000259" key="6">
    <source>
        <dbReference type="Pfam" id="PF22770"/>
    </source>
</evidence>
<dbReference type="Pfam" id="PF08170">
    <property type="entry name" value="POPLD"/>
    <property type="match status" value="1"/>
</dbReference>
<feature type="domain" description="Pop1 N-terminal" evidence="4">
    <location>
        <begin position="54"/>
        <end position="296"/>
    </location>
</feature>
<keyword evidence="2" id="KW-0819">tRNA processing</keyword>
<dbReference type="GeneID" id="5546261"/>
<dbReference type="OMA" id="WNAKRSH"/>
<proteinExistence type="predicted"/>
<dbReference type="GO" id="GO:0001682">
    <property type="term" value="P:tRNA 5'-leader removal"/>
    <property type="evidence" value="ECO:0007669"/>
    <property type="project" value="EnsemblFungi"/>
</dbReference>
<reference evidence="7 8" key="1">
    <citation type="journal article" date="2007" name="Proc. Natl. Acad. Sci. U.S.A.">
        <title>Independent sorting-out of thousands of duplicated gene pairs in two yeast species descended from a whole-genome duplication.</title>
        <authorList>
            <person name="Scannell D.R."/>
            <person name="Frank A.C."/>
            <person name="Conant G.C."/>
            <person name="Byrne K.P."/>
            <person name="Woolfit M."/>
            <person name="Wolfe K.H."/>
        </authorList>
    </citation>
    <scope>NUCLEOTIDE SEQUENCE [LARGE SCALE GENOMIC DNA]</scope>
    <source>
        <strain evidence="8">ATCC 22028 / DSM 70294 / BCRC 21397 / CBS 2163 / NBRC 10782 / NRRL Y-8283 / UCD 57-17</strain>
    </source>
</reference>
<dbReference type="GO" id="GO:0034965">
    <property type="term" value="P:intronic box C/D snoRNA processing"/>
    <property type="evidence" value="ECO:0007669"/>
    <property type="project" value="EnsemblFungi"/>
</dbReference>
<dbReference type="AlphaFoldDB" id="A7TID1"/>
<dbReference type="GO" id="GO:0000460">
    <property type="term" value="P:maturation of 5.8S rRNA"/>
    <property type="evidence" value="ECO:0007669"/>
    <property type="project" value="EnsemblFungi"/>
</dbReference>
<dbReference type="GO" id="GO:0000294">
    <property type="term" value="P:nuclear-transcribed mRNA catabolic process, RNase MRP-dependent"/>
    <property type="evidence" value="ECO:0007669"/>
    <property type="project" value="EnsemblFungi"/>
</dbReference>
<dbReference type="PANTHER" id="PTHR22731">
    <property type="entry name" value="RIBONUCLEASES P/MRP PROTEIN SUBUNIT POP1"/>
    <property type="match status" value="1"/>
</dbReference>
<dbReference type="EMBL" id="DS480395">
    <property type="protein sequence ID" value="EDO17997.1"/>
    <property type="molecule type" value="Genomic_DNA"/>
</dbReference>
<comment type="subcellular location">
    <subcellularLocation>
        <location evidence="1">Nucleus</location>
    </subcellularLocation>
</comment>
<evidence type="ECO:0000313" key="7">
    <source>
        <dbReference type="EMBL" id="EDO17997.1"/>
    </source>
</evidence>
<dbReference type="InterPro" id="IPR009723">
    <property type="entry name" value="Pop1_N"/>
</dbReference>
<dbReference type="GO" id="GO:0000172">
    <property type="term" value="C:ribonuclease MRP complex"/>
    <property type="evidence" value="ECO:0007669"/>
    <property type="project" value="EnsemblFungi"/>
</dbReference>
<evidence type="ECO:0000259" key="4">
    <source>
        <dbReference type="Pfam" id="PF06978"/>
    </source>
</evidence>
<dbReference type="GO" id="GO:0005655">
    <property type="term" value="C:nucleolar ribonuclease P complex"/>
    <property type="evidence" value="ECO:0007669"/>
    <property type="project" value="EnsemblFungi"/>
</dbReference>
<dbReference type="OrthoDB" id="442863at2759"/>
<keyword evidence="8" id="KW-1185">Reference proteome</keyword>
<dbReference type="GO" id="GO:0005697">
    <property type="term" value="C:telomerase holoenzyme complex"/>
    <property type="evidence" value="ECO:0007669"/>
    <property type="project" value="EnsemblFungi"/>
</dbReference>
<dbReference type="GO" id="GO:0004526">
    <property type="term" value="F:ribonuclease P activity"/>
    <property type="evidence" value="ECO:0007669"/>
    <property type="project" value="EnsemblFungi"/>
</dbReference>
<dbReference type="Pfam" id="PF06978">
    <property type="entry name" value="POP1_N"/>
    <property type="match status" value="1"/>
</dbReference>
<dbReference type="PANTHER" id="PTHR22731:SF3">
    <property type="entry name" value="RIBONUCLEASES P_MRP PROTEIN SUBUNIT POP1"/>
    <property type="match status" value="1"/>
</dbReference>
<name>A7TID1_VANPO</name>
<feature type="domain" description="POPLD" evidence="5">
    <location>
        <begin position="537"/>
        <end position="643"/>
    </location>
</feature>
<keyword evidence="3" id="KW-0539">Nucleus</keyword>
<evidence type="ECO:0000259" key="5">
    <source>
        <dbReference type="Pfam" id="PF08170"/>
    </source>
</evidence>
<dbReference type="InterPro" id="IPR055079">
    <property type="entry name" value="POP1_C"/>
</dbReference>
<dbReference type="Proteomes" id="UP000000267">
    <property type="component" value="Unassembled WGS sequence"/>
</dbReference>
<dbReference type="Pfam" id="PF22770">
    <property type="entry name" value="POP1_C"/>
    <property type="match status" value="1"/>
</dbReference>
<dbReference type="InterPro" id="IPR039182">
    <property type="entry name" value="Pop1"/>
</dbReference>
<dbReference type="STRING" id="436907.A7TID1"/>
<evidence type="ECO:0008006" key="9">
    <source>
        <dbReference type="Google" id="ProtNLM"/>
    </source>
</evidence>
<organism evidence="8">
    <name type="scientific">Vanderwaltozyma polyspora (strain ATCC 22028 / DSM 70294 / BCRC 21397 / CBS 2163 / NBRC 10782 / NRRL Y-8283 / UCD 57-17)</name>
    <name type="common">Kluyveromyces polysporus</name>
    <dbReference type="NCBI Taxonomy" id="436907"/>
    <lineage>
        <taxon>Eukaryota</taxon>
        <taxon>Fungi</taxon>
        <taxon>Dikarya</taxon>
        <taxon>Ascomycota</taxon>
        <taxon>Saccharomycotina</taxon>
        <taxon>Saccharomycetes</taxon>
        <taxon>Saccharomycetales</taxon>
        <taxon>Saccharomycetaceae</taxon>
        <taxon>Vanderwaltozyma</taxon>
    </lineage>
</organism>
<dbReference type="HOGENOM" id="CLU_007205_0_1_1"/>
<gene>
    <name evidence="7" type="ORF">Kpol_1054p44</name>
</gene>
<evidence type="ECO:0000313" key="8">
    <source>
        <dbReference type="Proteomes" id="UP000000267"/>
    </source>
</evidence>
<evidence type="ECO:0000256" key="2">
    <source>
        <dbReference type="ARBA" id="ARBA00022694"/>
    </source>
</evidence>
<sequence length="850" mass="98312">MSSGGNKQLNKNQLFKRDKIRNARFIRAQTLKYDNAKTPDLSKENAATLNVHNFIDSRSYDIEQLFISMKNSKSSNSTRVFQSLPRKLRRRTASHNIKRIPKRMRNRAKREMNKNNLQSDINTVTTKKNGKKLNSKELYKAKMSLKLLRLFTKSKQLKLSISDSLTVSTSHKSIRQKIAFLHKLIKDYTKDKSLTDINNLLNNINGSFDNTGINQLSKISHNRIKYLKRQNNFNWLSSHIWNAKRSHMIKRWGFQIPYAPTQKCYRLTHRLGGNTAASDGALCMDSSYIGTMILSHTDNTKVNEVIKIISNSKAIQSKYKNKLYWFEGLCYNFNGDVLGPLDLLWISENTVMIRLHPSFFETIFNSILDYDNEFNLQDCRFSLSSILIRGAKTLTALSSIIRTPNPSESFNQFINISSISDYSSLPKRSIFAFNSIDPRYLSTPSPIKPKKKTTSDDILKLQNNLPADEITNILNKLSDPKERNLSYRNQNSLKQLAQRRRQLLLKKPGETKNQISFNEGKDPKIPLLLVKRPKSNDWLLILPWHWLLPFWYQLNRISRVYHIGLRQLQQLNYENQQLYFPDDFPFTKAGHLENSIFKRDSNSKKWERKPIGKRLNYTKVKNIHAMDLPSVKGEIGDYFSCDWEFLRILRNGINYLLQKEGKLTMVSSSRTSSFDEKTSLRNLNVLNDIIELYKDSQAKKENNELVPVILSSKPEKYPLDLNKAPIQLSIIETPLKVTPISCTFLEKGHPADYARIYHIPKEHYKHWLQVANGIYRSDGKRDHEIEHPKPDINHLIGFVTSGTYHQGQGRGVANGFVDSSSLETSKQNYVLIRNVGTNVYRIAKASLIDI</sequence>
<dbReference type="PhylomeDB" id="A7TID1"/>
<feature type="domain" description="POP1 C-terminal" evidence="6">
    <location>
        <begin position="794"/>
        <end position="847"/>
    </location>
</feature>
<accession>A7TID1</accession>
<dbReference type="RefSeq" id="XP_001645855.1">
    <property type="nucleotide sequence ID" value="XM_001645805.1"/>
</dbReference>
<dbReference type="FunCoup" id="A7TID1">
    <property type="interactions" value="149"/>
</dbReference>
<dbReference type="KEGG" id="vpo:Kpol_1054p44"/>
<evidence type="ECO:0000256" key="1">
    <source>
        <dbReference type="ARBA" id="ARBA00004123"/>
    </source>
</evidence>